<accession>A0ACB9S6A1</accession>
<sequence length="470" mass="50530">MHLSFLGALSLSFIVLSCCSPDPPLLPGSGTASLHHSNVAGNHHHRPESTRLYPYGRGFRSLYYKNRKSSDLLDTFTVRSLLDTVDSAAMTSLKIVNVNDYGAVGDGRDDSQAFERAWRVACAAGSAALVVPSGRTYNLKPVIFSGPCKPGLVFKVYGTIRAFDNTAYYAQDKAHWLMFENLNNFRVEGDGGSIDGNGQRWWQNSCKTNPKLPCRDAPTALTFHGCNNLRVTDLSVKNAQQMHLLFEDCTSVQAVNLSITAPEESPNTDGIHVSRTQNIAIQNCVIATGDDCISIVGGSSNVQATDITCGPGHGISIGSLGAGDSQDYVSDVLVTRATLSGTTNGVRIKTWQGGSGYAKSIKFQDIVMKNVANPIIIDQNYCDQKTKCQTQASAVQVSNVVYSDIRGTSASEEAIIFNCSKSHPCQGITLQDINLRTSTSSGNKAAEALCSNVNFIQSEGVFPQCSKITS</sequence>
<name>A0ACB9S6A1_9MYRT</name>
<keyword evidence="2" id="KW-1185">Reference proteome</keyword>
<dbReference type="EMBL" id="CM042881">
    <property type="protein sequence ID" value="KAI4385596.1"/>
    <property type="molecule type" value="Genomic_DNA"/>
</dbReference>
<evidence type="ECO:0000313" key="2">
    <source>
        <dbReference type="Proteomes" id="UP001057402"/>
    </source>
</evidence>
<organism evidence="1 2">
    <name type="scientific">Melastoma candidum</name>
    <dbReference type="NCBI Taxonomy" id="119954"/>
    <lineage>
        <taxon>Eukaryota</taxon>
        <taxon>Viridiplantae</taxon>
        <taxon>Streptophyta</taxon>
        <taxon>Embryophyta</taxon>
        <taxon>Tracheophyta</taxon>
        <taxon>Spermatophyta</taxon>
        <taxon>Magnoliopsida</taxon>
        <taxon>eudicotyledons</taxon>
        <taxon>Gunneridae</taxon>
        <taxon>Pentapetalae</taxon>
        <taxon>rosids</taxon>
        <taxon>malvids</taxon>
        <taxon>Myrtales</taxon>
        <taxon>Melastomataceae</taxon>
        <taxon>Melastomatoideae</taxon>
        <taxon>Melastomateae</taxon>
        <taxon>Melastoma</taxon>
    </lineage>
</organism>
<comment type="caution">
    <text evidence="1">The sequence shown here is derived from an EMBL/GenBank/DDBJ whole genome shotgun (WGS) entry which is preliminary data.</text>
</comment>
<gene>
    <name evidence="1" type="ORF">MLD38_003603</name>
</gene>
<evidence type="ECO:0000313" key="1">
    <source>
        <dbReference type="EMBL" id="KAI4385596.1"/>
    </source>
</evidence>
<dbReference type="Proteomes" id="UP001057402">
    <property type="component" value="Chromosome 2"/>
</dbReference>
<protein>
    <submittedName>
        <fullName evidence="1">Uncharacterized protein</fullName>
    </submittedName>
</protein>
<proteinExistence type="predicted"/>
<reference evidence="2" key="1">
    <citation type="journal article" date="2023" name="Front. Plant Sci.">
        <title>Chromosomal-level genome assembly of Melastoma candidum provides insights into trichome evolution.</title>
        <authorList>
            <person name="Zhong Y."/>
            <person name="Wu W."/>
            <person name="Sun C."/>
            <person name="Zou P."/>
            <person name="Liu Y."/>
            <person name="Dai S."/>
            <person name="Zhou R."/>
        </authorList>
    </citation>
    <scope>NUCLEOTIDE SEQUENCE [LARGE SCALE GENOMIC DNA]</scope>
</reference>